<dbReference type="Gene3D" id="3.30.450.20">
    <property type="entry name" value="PAS domain"/>
    <property type="match status" value="1"/>
</dbReference>
<dbReference type="EMBL" id="JBHTCE010000001">
    <property type="protein sequence ID" value="MFC7388571.1"/>
    <property type="molecule type" value="Genomic_DNA"/>
</dbReference>
<dbReference type="PANTHER" id="PTHR44757:SF2">
    <property type="entry name" value="BIOFILM ARCHITECTURE MAINTENANCE PROTEIN MBAA"/>
    <property type="match status" value="1"/>
</dbReference>
<name>A0ABW2PGE8_9BACL</name>
<dbReference type="PROSITE" id="PS50887">
    <property type="entry name" value="GGDEF"/>
    <property type="match status" value="1"/>
</dbReference>
<dbReference type="SMART" id="SM00267">
    <property type="entry name" value="GGDEF"/>
    <property type="match status" value="1"/>
</dbReference>
<dbReference type="RefSeq" id="WP_214785936.1">
    <property type="nucleotide sequence ID" value="NZ_JANIEL010000040.1"/>
</dbReference>
<feature type="transmembrane region" description="Helical" evidence="1">
    <location>
        <begin position="99"/>
        <end position="117"/>
    </location>
</feature>
<dbReference type="InterPro" id="IPR000160">
    <property type="entry name" value="GGDEF_dom"/>
</dbReference>
<dbReference type="SUPFAM" id="SSF55073">
    <property type="entry name" value="Nucleotide cyclase"/>
    <property type="match status" value="1"/>
</dbReference>
<feature type="transmembrane region" description="Helical" evidence="1">
    <location>
        <begin position="66"/>
        <end position="87"/>
    </location>
</feature>
<organism evidence="3 4">
    <name type="scientific">Exiguobacterium aestuarii</name>
    <dbReference type="NCBI Taxonomy" id="273527"/>
    <lineage>
        <taxon>Bacteria</taxon>
        <taxon>Bacillati</taxon>
        <taxon>Bacillota</taxon>
        <taxon>Bacilli</taxon>
        <taxon>Bacillales</taxon>
        <taxon>Bacillales Family XII. Incertae Sedis</taxon>
        <taxon>Exiguobacterium</taxon>
    </lineage>
</organism>
<feature type="transmembrane region" description="Helical" evidence="1">
    <location>
        <begin position="6"/>
        <end position="25"/>
    </location>
</feature>
<keyword evidence="1" id="KW-1133">Transmembrane helix</keyword>
<dbReference type="Pfam" id="PF00990">
    <property type="entry name" value="GGDEF"/>
    <property type="match status" value="1"/>
</dbReference>
<dbReference type="Gene3D" id="3.30.70.270">
    <property type="match status" value="1"/>
</dbReference>
<evidence type="ECO:0000313" key="4">
    <source>
        <dbReference type="Proteomes" id="UP001596439"/>
    </source>
</evidence>
<proteinExistence type="predicted"/>
<feature type="transmembrane region" description="Helical" evidence="1">
    <location>
        <begin position="37"/>
        <end position="54"/>
    </location>
</feature>
<protein>
    <submittedName>
        <fullName evidence="3">GGDEF domain-containing protein</fullName>
    </submittedName>
</protein>
<dbReference type="SUPFAM" id="SSF55785">
    <property type="entry name" value="PYP-like sensor domain (PAS domain)"/>
    <property type="match status" value="1"/>
</dbReference>
<dbReference type="Proteomes" id="UP001596439">
    <property type="component" value="Unassembled WGS sequence"/>
</dbReference>
<accession>A0ABW2PGE8</accession>
<feature type="transmembrane region" description="Helical" evidence="1">
    <location>
        <begin position="177"/>
        <end position="199"/>
    </location>
</feature>
<comment type="caution">
    <text evidence="3">The sequence shown here is derived from an EMBL/GenBank/DDBJ whole genome shotgun (WGS) entry which is preliminary data.</text>
</comment>
<evidence type="ECO:0000259" key="2">
    <source>
        <dbReference type="PROSITE" id="PS50887"/>
    </source>
</evidence>
<sequence>MTEMFIYLVVYLLPSFLLGFLALDVFQRNPNKVEHRLLSLFVFGYSMLFLAEFVRHLSPIEYSPALIAYWFGNAGIFIFIFSVHFILSITGVGAKAPRWLYPWVVYLPLIPVILTYIRRENIINSQQFEQVGIWIYPEFNSSYLITLTVGNIFHLLIIGLIFYALKRAERREHQRVLRMLFWTANAVLVWDVVFGYFQFRGFIPPYSYMYGGLVWAVALVIAMNRLDFLTSYVKRYGTLYNLNPSAILLIDSEGKVESANPAARTLFHTVRVVNERFVDLLPEKKKAEWIEHYSQHFRTRKKFLEFETKIMTKSGQERYVVIDGDFVDIDRTIHGMIIIRDVHSFKEAEQTIRFFAYHDPLTKLANRRAFYERADHELLHASRLSLLIIDLDGFKAVNDTYGHQIGDHFLTHLGGLLEMSARDVGLASRVGGDEFYIYVIDLTESEVLAFIHELQMTLNRNPYRTSDVTIPIRASIGVSHAPDQGTDLDTLIHKADQAMYQIKQGGKNDYAIYDEALHGPK</sequence>
<dbReference type="Pfam" id="PF13426">
    <property type="entry name" value="PAS_9"/>
    <property type="match status" value="1"/>
</dbReference>
<feature type="transmembrane region" description="Helical" evidence="1">
    <location>
        <begin position="143"/>
        <end position="165"/>
    </location>
</feature>
<gene>
    <name evidence="3" type="ORF">ACFQO8_00370</name>
</gene>
<feature type="transmembrane region" description="Helical" evidence="1">
    <location>
        <begin position="205"/>
        <end position="226"/>
    </location>
</feature>
<dbReference type="InterPro" id="IPR029787">
    <property type="entry name" value="Nucleotide_cyclase"/>
</dbReference>
<dbReference type="NCBIfam" id="TIGR00254">
    <property type="entry name" value="GGDEF"/>
    <property type="match status" value="1"/>
</dbReference>
<dbReference type="NCBIfam" id="TIGR00229">
    <property type="entry name" value="sensory_box"/>
    <property type="match status" value="1"/>
</dbReference>
<dbReference type="PANTHER" id="PTHR44757">
    <property type="entry name" value="DIGUANYLATE CYCLASE DGCP"/>
    <property type="match status" value="1"/>
</dbReference>
<keyword evidence="4" id="KW-1185">Reference proteome</keyword>
<feature type="domain" description="GGDEF" evidence="2">
    <location>
        <begin position="382"/>
        <end position="515"/>
    </location>
</feature>
<keyword evidence="1" id="KW-0812">Transmembrane</keyword>
<keyword evidence="1" id="KW-0472">Membrane</keyword>
<dbReference type="InterPro" id="IPR043128">
    <property type="entry name" value="Rev_trsase/Diguanyl_cyclase"/>
</dbReference>
<reference evidence="4" key="1">
    <citation type="journal article" date="2019" name="Int. J. Syst. Evol. Microbiol.">
        <title>The Global Catalogue of Microorganisms (GCM) 10K type strain sequencing project: providing services to taxonomists for standard genome sequencing and annotation.</title>
        <authorList>
            <consortium name="The Broad Institute Genomics Platform"/>
            <consortium name="The Broad Institute Genome Sequencing Center for Infectious Disease"/>
            <person name="Wu L."/>
            <person name="Ma J."/>
        </authorList>
    </citation>
    <scope>NUCLEOTIDE SEQUENCE [LARGE SCALE GENOMIC DNA]</scope>
    <source>
        <strain evidence="4">CCUG 55590</strain>
    </source>
</reference>
<dbReference type="CDD" id="cd01949">
    <property type="entry name" value="GGDEF"/>
    <property type="match status" value="1"/>
</dbReference>
<dbReference type="InterPro" id="IPR000014">
    <property type="entry name" value="PAS"/>
</dbReference>
<dbReference type="InterPro" id="IPR052155">
    <property type="entry name" value="Biofilm_reg_signaling"/>
</dbReference>
<evidence type="ECO:0000256" key="1">
    <source>
        <dbReference type="SAM" id="Phobius"/>
    </source>
</evidence>
<dbReference type="InterPro" id="IPR035965">
    <property type="entry name" value="PAS-like_dom_sf"/>
</dbReference>
<evidence type="ECO:0000313" key="3">
    <source>
        <dbReference type="EMBL" id="MFC7388571.1"/>
    </source>
</evidence>